<name>A0AAD3CIE2_9STRA</name>
<accession>A0AAD3CIE2</accession>
<protein>
    <submittedName>
        <fullName evidence="2">Uncharacterized protein</fullName>
    </submittedName>
</protein>
<organism evidence="2 3">
    <name type="scientific">Chaetoceros tenuissimus</name>
    <dbReference type="NCBI Taxonomy" id="426638"/>
    <lineage>
        <taxon>Eukaryota</taxon>
        <taxon>Sar</taxon>
        <taxon>Stramenopiles</taxon>
        <taxon>Ochrophyta</taxon>
        <taxon>Bacillariophyta</taxon>
        <taxon>Coscinodiscophyceae</taxon>
        <taxon>Chaetocerotophycidae</taxon>
        <taxon>Chaetocerotales</taxon>
        <taxon>Chaetocerotaceae</taxon>
        <taxon>Chaetoceros</taxon>
    </lineage>
</organism>
<keyword evidence="3" id="KW-1185">Reference proteome</keyword>
<dbReference type="SUPFAM" id="SSF48403">
    <property type="entry name" value="Ankyrin repeat"/>
    <property type="match status" value="1"/>
</dbReference>
<proteinExistence type="predicted"/>
<gene>
    <name evidence="2" type="ORF">CTEN210_02672</name>
</gene>
<evidence type="ECO:0000256" key="1">
    <source>
        <dbReference type="SAM" id="MobiDB-lite"/>
    </source>
</evidence>
<feature type="compositionally biased region" description="Basic residues" evidence="1">
    <location>
        <begin position="1"/>
        <end position="10"/>
    </location>
</feature>
<dbReference type="AlphaFoldDB" id="A0AAD3CIE2"/>
<dbReference type="Gene3D" id="1.25.40.20">
    <property type="entry name" value="Ankyrin repeat-containing domain"/>
    <property type="match status" value="1"/>
</dbReference>
<reference evidence="2 3" key="1">
    <citation type="journal article" date="2021" name="Sci. Rep.">
        <title>The genome of the diatom Chaetoceros tenuissimus carries an ancient integrated fragment of an extant virus.</title>
        <authorList>
            <person name="Hongo Y."/>
            <person name="Kimura K."/>
            <person name="Takaki Y."/>
            <person name="Yoshida Y."/>
            <person name="Baba S."/>
            <person name="Kobayashi G."/>
            <person name="Nagasaki K."/>
            <person name="Hano T."/>
            <person name="Tomaru Y."/>
        </authorList>
    </citation>
    <scope>NUCLEOTIDE SEQUENCE [LARGE SCALE GENOMIC DNA]</scope>
    <source>
        <strain evidence="2 3">NIES-3715</strain>
    </source>
</reference>
<feature type="region of interest" description="Disordered" evidence="1">
    <location>
        <begin position="1"/>
        <end position="56"/>
    </location>
</feature>
<evidence type="ECO:0000313" key="2">
    <source>
        <dbReference type="EMBL" id="GFH46198.1"/>
    </source>
</evidence>
<dbReference type="Proteomes" id="UP001054902">
    <property type="component" value="Unassembled WGS sequence"/>
</dbReference>
<sequence length="845" mass="96002">MLFFNRRKRSSPSSSSTSDEASIDGQSPPKQRRIEPRDQAATSTLSNQENESSPVIAAPVPPFNIEDMSLLDLLQGIVDPAKAKFITDQILIDRIQAPEHKREVTPRAFFTALMTTPLISPSVIQAFLRTKDVLTKDSFLFLMRSPWMTLDHVNMMLDTEQEQIYKLANQSLHDRLTMDRRRERANGNLQEGQEEEEPIPTEFPQDDARIVQIIESFTSIAGKRRMKLVEASVTLLKDLESTKKEIPPKLNVVKSLLRPFLARSILRHGMVPRSEQVLHKVCSRSDNIEYVKLFITVIKEVAQQEQDALQRQRDAGEVVEENDHDSILKVLFQQKQGYPGNRPTPLCMVARDWDKSKAAEIITLCLNELEFTEDSFPESILPSAVEANNVDLVKSILNKMPSLVFKRRAFNKYPALRCLPSPYSGTPKAWISLIMRGIRYSRRLEEGHQLKYVCGLLAVPSERGVIGPIQHLGWRSLLVTVCNPIVKYLMETIDKSSKETRKAHCIKNLMVLIHQLAKENKWFLIQEWISKYPSIVEWKDLEGNLLAHLVAKYDAPISIFKSVVNSGFEKNVGGTKGRGGLNVPNADGKTAIVYVSMKKQGPAKEIYKFLSQSKSQKGKKLLHKSDYKKLNLLHNVAASGKVHIAKKYLEDSPDRLLVCCDEKGRLPLHYVCEREPSVEQFKMFKLIFEKGRSQLEGMGGLLLVDDEGKSPLSLLIKNLHWNQKKWKSINYLYAKYKKKLPILQSAADSKIYGGDFLRLIKNFPLSHNVKDEYGRLPLHALLDVEDFDNFNVRVVNELLKLTPNAVSVRCGCTGLYPFQSAIANTKVSKSTAYEILRMDPTVLEK</sequence>
<dbReference type="InterPro" id="IPR036770">
    <property type="entry name" value="Ankyrin_rpt-contain_sf"/>
</dbReference>
<feature type="compositionally biased region" description="Polar residues" evidence="1">
    <location>
        <begin position="40"/>
        <end position="53"/>
    </location>
</feature>
<comment type="caution">
    <text evidence="2">The sequence shown here is derived from an EMBL/GenBank/DDBJ whole genome shotgun (WGS) entry which is preliminary data.</text>
</comment>
<feature type="compositionally biased region" description="Low complexity" evidence="1">
    <location>
        <begin position="11"/>
        <end position="20"/>
    </location>
</feature>
<dbReference type="EMBL" id="BLLK01000022">
    <property type="protein sequence ID" value="GFH46198.1"/>
    <property type="molecule type" value="Genomic_DNA"/>
</dbReference>
<evidence type="ECO:0000313" key="3">
    <source>
        <dbReference type="Proteomes" id="UP001054902"/>
    </source>
</evidence>